<name>A0ABQ2GKY8_9DEIO</name>
<keyword evidence="2" id="KW-1185">Reference proteome</keyword>
<accession>A0ABQ2GKY8</accession>
<proteinExistence type="predicted"/>
<evidence type="ECO:0000313" key="2">
    <source>
        <dbReference type="Proteomes" id="UP000661918"/>
    </source>
</evidence>
<organism evidence="1 2">
    <name type="scientific">Deinococcus aerophilus</name>
    <dbReference type="NCBI Taxonomy" id="522488"/>
    <lineage>
        <taxon>Bacteria</taxon>
        <taxon>Thermotogati</taxon>
        <taxon>Deinococcota</taxon>
        <taxon>Deinococci</taxon>
        <taxon>Deinococcales</taxon>
        <taxon>Deinococcaceae</taxon>
        <taxon>Deinococcus</taxon>
    </lineage>
</organism>
<gene>
    <name evidence="1" type="ORF">GCM10010841_07160</name>
</gene>
<protein>
    <recommendedName>
        <fullName evidence="3">Tyr recombinase domain-containing protein</fullName>
    </recommendedName>
</protein>
<reference evidence="2" key="1">
    <citation type="journal article" date="2019" name="Int. J. Syst. Evol. Microbiol.">
        <title>The Global Catalogue of Microorganisms (GCM) 10K type strain sequencing project: providing services to taxonomists for standard genome sequencing and annotation.</title>
        <authorList>
            <consortium name="The Broad Institute Genomics Platform"/>
            <consortium name="The Broad Institute Genome Sequencing Center for Infectious Disease"/>
            <person name="Wu L."/>
            <person name="Ma J."/>
        </authorList>
    </citation>
    <scope>NUCLEOTIDE SEQUENCE [LARGE SCALE GENOMIC DNA]</scope>
    <source>
        <strain evidence="2">JCM 15443</strain>
    </source>
</reference>
<dbReference type="Proteomes" id="UP000661918">
    <property type="component" value="Unassembled WGS sequence"/>
</dbReference>
<sequence>MPSVVRGGFCPSNAAGRKCVRLRHPHALPMLRGGVVEVVSVKLGHSRPSFTADVYRRVYQSEHQERAVNLSELVKARPKVVN</sequence>
<dbReference type="EMBL" id="BMOM01000004">
    <property type="protein sequence ID" value="GGM01138.1"/>
    <property type="molecule type" value="Genomic_DNA"/>
</dbReference>
<comment type="caution">
    <text evidence="1">The sequence shown here is derived from an EMBL/GenBank/DDBJ whole genome shotgun (WGS) entry which is preliminary data.</text>
</comment>
<evidence type="ECO:0000313" key="1">
    <source>
        <dbReference type="EMBL" id="GGM01138.1"/>
    </source>
</evidence>
<evidence type="ECO:0008006" key="3">
    <source>
        <dbReference type="Google" id="ProtNLM"/>
    </source>
</evidence>